<protein>
    <recommendedName>
        <fullName evidence="1">SET domain-containing protein</fullName>
    </recommendedName>
</protein>
<dbReference type="Gene3D" id="2.170.270.10">
    <property type="entry name" value="SET domain"/>
    <property type="match status" value="2"/>
</dbReference>
<dbReference type="InterPro" id="IPR001214">
    <property type="entry name" value="SET_dom"/>
</dbReference>
<dbReference type="OrthoDB" id="5945798at2759"/>
<dbReference type="SUPFAM" id="SSF82199">
    <property type="entry name" value="SET domain"/>
    <property type="match status" value="2"/>
</dbReference>
<name>A0A8K0H4D1_9ROSA</name>
<dbReference type="Gene3D" id="1.10.220.160">
    <property type="match status" value="1"/>
</dbReference>
<dbReference type="EMBL" id="VOIH02000005">
    <property type="protein sequence ID" value="KAF3445495.1"/>
    <property type="molecule type" value="Genomic_DNA"/>
</dbReference>
<dbReference type="InterPro" id="IPR046341">
    <property type="entry name" value="SET_dom_sf"/>
</dbReference>
<evidence type="ECO:0000313" key="2">
    <source>
        <dbReference type="EMBL" id="KAF3445495.1"/>
    </source>
</evidence>
<sequence>MEMRASEDMEIGEDITPAIGALCFSVNDSFLFSHCSSCFSPLPSSLSHSPSLHLLYCSTRCSFSSSADSHLLLLLHSRPSLYPHGDSSDLRLALRFLHSLPDLRHSVSGDRIDGLLTNRRKLMTSENSGDEIVSRIRDGARAMAAARRMREGLDVDILPELDDVVLEEAALCLVITNAVEVQDKSGRTLGLALFRPSFCFVNHSCSPNACYRTSLSTPQETASSAIEATPPLRIVPCSSSDEDNQAIEGVVYSNTVLSKESHCYYGPTIIVRSIKRIEKGEEVTVAYTDLLQPKAVRQSELWSRYRFICCCRRCSASPLAYVDRALEEISIVNLASSSSDISFYTDKATQRLTEYVEDAISDYLSIDGPESCCEKLEHVLAQGLPDGQLECKEGKPQTSYRLLPLHHLSLNAYTTLASAYKTRACDLLAFCSEMDEQLFEAFNMSRIGVAYSLMLAGTAQHLFHFESSLIASVANFWISAGESLLTFARSSAWSEFVEWGMPASNLFSIEEHRCSKCSLADKLQTVRLHRQAEYADFEDTTREFLVCVTNFTQQVWSYLVHGCGYLRSIKNPIDFGWLADTKHFNVLEIDFHSCGSDIGSNCGIEGNISGFGSQEHSSSKRIYMFQFGFHCVLYGGYLESMCFGQRINRG</sequence>
<dbReference type="CDD" id="cd20071">
    <property type="entry name" value="SET_SMYD"/>
    <property type="match status" value="1"/>
</dbReference>
<organism evidence="2 3">
    <name type="scientific">Rhamnella rubrinervis</name>
    <dbReference type="NCBI Taxonomy" id="2594499"/>
    <lineage>
        <taxon>Eukaryota</taxon>
        <taxon>Viridiplantae</taxon>
        <taxon>Streptophyta</taxon>
        <taxon>Embryophyta</taxon>
        <taxon>Tracheophyta</taxon>
        <taxon>Spermatophyta</taxon>
        <taxon>Magnoliopsida</taxon>
        <taxon>eudicotyledons</taxon>
        <taxon>Gunneridae</taxon>
        <taxon>Pentapetalae</taxon>
        <taxon>rosids</taxon>
        <taxon>fabids</taxon>
        <taxon>Rosales</taxon>
        <taxon>Rhamnaceae</taxon>
        <taxon>rhamnoid group</taxon>
        <taxon>Rhamneae</taxon>
        <taxon>Rhamnella</taxon>
    </lineage>
</organism>
<gene>
    <name evidence="2" type="ORF">FNV43_RR10671</name>
</gene>
<dbReference type="Proteomes" id="UP000796880">
    <property type="component" value="Unassembled WGS sequence"/>
</dbReference>
<evidence type="ECO:0000313" key="3">
    <source>
        <dbReference type="Proteomes" id="UP000796880"/>
    </source>
</evidence>
<evidence type="ECO:0000259" key="1">
    <source>
        <dbReference type="PROSITE" id="PS50280"/>
    </source>
</evidence>
<proteinExistence type="predicted"/>
<reference evidence="2" key="1">
    <citation type="submission" date="2020-03" db="EMBL/GenBank/DDBJ databases">
        <title>A high-quality chromosome-level genome assembly of a woody plant with both climbing and erect habits, Rhamnella rubrinervis.</title>
        <authorList>
            <person name="Lu Z."/>
            <person name="Yang Y."/>
            <person name="Zhu X."/>
            <person name="Sun Y."/>
        </authorList>
    </citation>
    <scope>NUCLEOTIDE SEQUENCE</scope>
    <source>
        <strain evidence="2">BYM</strain>
        <tissue evidence="2">Leaf</tissue>
    </source>
</reference>
<keyword evidence="3" id="KW-1185">Reference proteome</keyword>
<dbReference type="PANTHER" id="PTHR47780:SF1">
    <property type="entry name" value="PROTEIN SET DOMAIN GROUP 41"/>
    <property type="match status" value="1"/>
</dbReference>
<dbReference type="AlphaFoldDB" id="A0A8K0H4D1"/>
<dbReference type="PROSITE" id="PS50280">
    <property type="entry name" value="SET"/>
    <property type="match status" value="1"/>
</dbReference>
<dbReference type="PANTHER" id="PTHR47780">
    <property type="entry name" value="PROTEIN SET DOMAIN GROUP 41"/>
    <property type="match status" value="1"/>
</dbReference>
<comment type="caution">
    <text evidence="2">The sequence shown here is derived from an EMBL/GenBank/DDBJ whole genome shotgun (WGS) entry which is preliminary data.</text>
</comment>
<feature type="domain" description="SET" evidence="1">
    <location>
        <begin position="90"/>
        <end position="288"/>
    </location>
</feature>
<accession>A0A8K0H4D1</accession>
<dbReference type="Gene3D" id="6.10.140.2220">
    <property type="match status" value="1"/>
</dbReference>